<dbReference type="EMBL" id="CAJNOM010001074">
    <property type="protein sequence ID" value="CAF1590336.1"/>
    <property type="molecule type" value="Genomic_DNA"/>
</dbReference>
<protein>
    <submittedName>
        <fullName evidence="3">Uncharacterized protein</fullName>
    </submittedName>
</protein>
<reference evidence="3" key="1">
    <citation type="submission" date="2021-02" db="EMBL/GenBank/DDBJ databases">
        <authorList>
            <person name="Nowell W R."/>
        </authorList>
    </citation>
    <scope>NUCLEOTIDE SEQUENCE</scope>
</reference>
<organism evidence="3 4">
    <name type="scientific">Adineta steineri</name>
    <dbReference type="NCBI Taxonomy" id="433720"/>
    <lineage>
        <taxon>Eukaryota</taxon>
        <taxon>Metazoa</taxon>
        <taxon>Spiralia</taxon>
        <taxon>Gnathifera</taxon>
        <taxon>Rotifera</taxon>
        <taxon>Eurotatoria</taxon>
        <taxon>Bdelloidea</taxon>
        <taxon>Adinetida</taxon>
        <taxon>Adinetidae</taxon>
        <taxon>Adineta</taxon>
    </lineage>
</organism>
<evidence type="ECO:0000313" key="2">
    <source>
        <dbReference type="EMBL" id="CAF1082775.1"/>
    </source>
</evidence>
<gene>
    <name evidence="2" type="ORF">QVE165_LOCUS19321</name>
    <name evidence="3" type="ORF">QVE165_LOCUS51166</name>
</gene>
<comment type="caution">
    <text evidence="3">The sequence shown here is derived from an EMBL/GenBank/DDBJ whole genome shotgun (WGS) entry which is preliminary data.</text>
</comment>
<feature type="transmembrane region" description="Helical" evidence="1">
    <location>
        <begin position="12"/>
        <end position="36"/>
    </location>
</feature>
<accession>A0A816A4H1</accession>
<keyword evidence="1" id="KW-0812">Transmembrane</keyword>
<dbReference type="EMBL" id="CAJNOM010000117">
    <property type="protein sequence ID" value="CAF1082775.1"/>
    <property type="molecule type" value="Genomic_DNA"/>
</dbReference>
<dbReference type="OrthoDB" id="10218736at2759"/>
<proteinExistence type="predicted"/>
<dbReference type="AlphaFoldDB" id="A0A816A4H1"/>
<evidence type="ECO:0000313" key="3">
    <source>
        <dbReference type="EMBL" id="CAF1590336.1"/>
    </source>
</evidence>
<evidence type="ECO:0000313" key="4">
    <source>
        <dbReference type="Proteomes" id="UP000663832"/>
    </source>
</evidence>
<evidence type="ECO:0000256" key="1">
    <source>
        <dbReference type="SAM" id="Phobius"/>
    </source>
</evidence>
<name>A0A816A4H1_9BILA</name>
<keyword evidence="1" id="KW-1133">Transmembrane helix</keyword>
<keyword evidence="4" id="KW-1185">Reference proteome</keyword>
<dbReference type="Proteomes" id="UP000663832">
    <property type="component" value="Unassembled WGS sequence"/>
</dbReference>
<keyword evidence="1" id="KW-0472">Membrane</keyword>
<feature type="non-terminal residue" evidence="3">
    <location>
        <position position="68"/>
    </location>
</feature>
<sequence length="68" mass="7253">TEPPSDKPNLGLLLGLSLGIGIPVLIALIGGFLCCLKKIRPNKKVNIIHDNNDIPLVPTNNKSQNDIA</sequence>